<dbReference type="OrthoDB" id="5344363at2"/>
<gene>
    <name evidence="1" type="ORF">SAMN04487963_2334</name>
</gene>
<dbReference type="EMBL" id="FOUE01000003">
    <property type="protein sequence ID" value="SFM38181.1"/>
    <property type="molecule type" value="Genomic_DNA"/>
</dbReference>
<evidence type="ECO:0000313" key="1">
    <source>
        <dbReference type="EMBL" id="SFM38181.1"/>
    </source>
</evidence>
<organism evidence="1 2">
    <name type="scientific">Marinobacter zhejiangensis</name>
    <dbReference type="NCBI Taxonomy" id="488535"/>
    <lineage>
        <taxon>Bacteria</taxon>
        <taxon>Pseudomonadati</taxon>
        <taxon>Pseudomonadota</taxon>
        <taxon>Gammaproteobacteria</taxon>
        <taxon>Pseudomonadales</taxon>
        <taxon>Marinobacteraceae</taxon>
        <taxon>Marinobacter</taxon>
    </lineage>
</organism>
<reference evidence="2" key="1">
    <citation type="submission" date="2016-10" db="EMBL/GenBank/DDBJ databases">
        <authorList>
            <person name="Varghese N."/>
            <person name="Submissions S."/>
        </authorList>
    </citation>
    <scope>NUCLEOTIDE SEQUENCE [LARGE SCALE GENOMIC DNA]</scope>
    <source>
        <strain evidence="2">CGMCC 1.7061</strain>
    </source>
</reference>
<name>A0A1I4QDK9_9GAMM</name>
<evidence type="ECO:0000313" key="2">
    <source>
        <dbReference type="Proteomes" id="UP000198519"/>
    </source>
</evidence>
<dbReference type="STRING" id="488535.SAMN04487963_2334"/>
<accession>A0A1I4QDK9</accession>
<keyword evidence="2" id="KW-1185">Reference proteome</keyword>
<protein>
    <submittedName>
        <fullName evidence="1">Rho-binding antiterminator</fullName>
    </submittedName>
</protein>
<proteinExistence type="predicted"/>
<dbReference type="Proteomes" id="UP000198519">
    <property type="component" value="Unassembled WGS sequence"/>
</dbReference>
<dbReference type="RefSeq" id="WP_092022699.1">
    <property type="nucleotide sequence ID" value="NZ_FOUE01000003.1"/>
</dbReference>
<sequence>MTNHYQPVGCAVQRILSGYQQSGQLIELVYRDEAGQVQTIHEVVRDLFSRAGEDFMLTGRGKLVRLDHLLLVNGVPLEAT</sequence>
<dbReference type="AlphaFoldDB" id="A0A1I4QDK9"/>